<dbReference type="InterPro" id="IPR023214">
    <property type="entry name" value="HAD_sf"/>
</dbReference>
<dbReference type="OrthoDB" id="19045at2759"/>
<keyword evidence="2" id="KW-1185">Reference proteome</keyword>
<dbReference type="Proteomes" id="UP000190274">
    <property type="component" value="Chromosome C"/>
</dbReference>
<protein>
    <submittedName>
        <fullName evidence="1">LADA_0C02564g1_1</fullName>
    </submittedName>
</protein>
<dbReference type="InterPro" id="IPR006551">
    <property type="entry name" value="Polynucleotide_phosphatase"/>
</dbReference>
<dbReference type="InterPro" id="IPR013954">
    <property type="entry name" value="PNK3P"/>
</dbReference>
<dbReference type="STRING" id="1266660.A0A1G4IY52"/>
<dbReference type="GO" id="GO:0006302">
    <property type="term" value="P:double-strand break repair"/>
    <property type="evidence" value="ECO:0007669"/>
    <property type="project" value="EnsemblFungi"/>
</dbReference>
<reference evidence="2" key="1">
    <citation type="submission" date="2016-03" db="EMBL/GenBank/DDBJ databases">
        <authorList>
            <person name="Devillers H."/>
        </authorList>
    </citation>
    <scope>NUCLEOTIDE SEQUENCE [LARGE SCALE GENOMIC DNA]</scope>
</reference>
<dbReference type="NCBIfam" id="TIGR01664">
    <property type="entry name" value="DNA-3'-Pase"/>
    <property type="match status" value="1"/>
</dbReference>
<gene>
    <name evidence="1" type="ORF">LADA_0C02564G</name>
</gene>
<dbReference type="GO" id="GO:0046404">
    <property type="term" value="F:ATP-dependent polydeoxyribonucleotide 5'-hydroxyl-kinase activity"/>
    <property type="evidence" value="ECO:0007669"/>
    <property type="project" value="TreeGrafter"/>
</dbReference>
<dbReference type="Gene3D" id="3.40.50.1000">
    <property type="entry name" value="HAD superfamily/HAD-like"/>
    <property type="match status" value="1"/>
</dbReference>
<dbReference type="EMBL" id="LT598459">
    <property type="protein sequence ID" value="SCU82029.1"/>
    <property type="molecule type" value="Genomic_DNA"/>
</dbReference>
<accession>A0A1G4IY52</accession>
<sequence>MQGLKLASQSSHRTIILPHIIKYLPRNYKVASTDAEVKVYGFDLDHTLIKPKLGGRFSRTADDWTFMAYQGNSSTENGCKTIDTMTDILKQDPNSLIVIFSNQGGVITHPPNSKSCIKFTSKISQVLDAIVDLHTDIENRIWIYASTKKPASLSTVKRNKMATKKVVKKGSGLKEVKQQMAVLDDDCFLSVRKPMPGLYEEFKKDFGASFELQYYCGDAAGRPQDFSDSDKLFAQAIGCCFRTPEEIFS</sequence>
<dbReference type="Pfam" id="PF08645">
    <property type="entry name" value="PNK3P"/>
    <property type="match status" value="1"/>
</dbReference>
<dbReference type="InterPro" id="IPR036412">
    <property type="entry name" value="HAD-like_sf"/>
</dbReference>
<dbReference type="GO" id="GO:0046403">
    <property type="term" value="F:polynucleotide 3'-phosphatase activity"/>
    <property type="evidence" value="ECO:0007669"/>
    <property type="project" value="EnsemblFungi"/>
</dbReference>
<dbReference type="PANTHER" id="PTHR12083:SF9">
    <property type="entry name" value="BIFUNCTIONAL POLYNUCLEOTIDE PHOSPHATASE_KINASE"/>
    <property type="match status" value="1"/>
</dbReference>
<evidence type="ECO:0000313" key="1">
    <source>
        <dbReference type="EMBL" id="SCU82029.1"/>
    </source>
</evidence>
<dbReference type="GO" id="GO:0003690">
    <property type="term" value="F:double-stranded DNA binding"/>
    <property type="evidence" value="ECO:0007669"/>
    <property type="project" value="EnsemblFungi"/>
</dbReference>
<dbReference type="SUPFAM" id="SSF56784">
    <property type="entry name" value="HAD-like"/>
    <property type="match status" value="1"/>
</dbReference>
<proteinExistence type="predicted"/>
<name>A0A1G4IY52_9SACH</name>
<organism evidence="1 2">
    <name type="scientific">Lachancea dasiensis</name>
    <dbReference type="NCBI Taxonomy" id="1072105"/>
    <lineage>
        <taxon>Eukaryota</taxon>
        <taxon>Fungi</taxon>
        <taxon>Dikarya</taxon>
        <taxon>Ascomycota</taxon>
        <taxon>Saccharomycotina</taxon>
        <taxon>Saccharomycetes</taxon>
        <taxon>Saccharomycetales</taxon>
        <taxon>Saccharomycetaceae</taxon>
        <taxon>Lachancea</taxon>
    </lineage>
</organism>
<dbReference type="PANTHER" id="PTHR12083">
    <property type="entry name" value="BIFUNCTIONAL POLYNUCLEOTIDE PHOSPHATASE/KINASE"/>
    <property type="match status" value="1"/>
</dbReference>
<evidence type="ECO:0000313" key="2">
    <source>
        <dbReference type="Proteomes" id="UP000190274"/>
    </source>
</evidence>
<dbReference type="AlphaFoldDB" id="A0A1G4IY52"/>